<dbReference type="PANTHER" id="PTHR33240">
    <property type="entry name" value="OS08G0508500 PROTEIN"/>
    <property type="match status" value="1"/>
</dbReference>
<dbReference type="InterPro" id="IPR001969">
    <property type="entry name" value="Aspartic_peptidase_AS"/>
</dbReference>
<accession>W9RTB5</accession>
<dbReference type="GO" id="GO:0004190">
    <property type="term" value="F:aspartic-type endopeptidase activity"/>
    <property type="evidence" value="ECO:0007669"/>
    <property type="project" value="InterPro"/>
</dbReference>
<sequence>MEAPYPDHRCSLYLEAMINDVHVHKALVDTGSSINIISLSILVVAGVPPSQITKKETSIASFGNGAKTLSGYVQLDLKVGPIHSLTRFCVLNIDVNYRLLLGTP</sequence>
<gene>
    <name evidence="1" type="ORF">L484_024749</name>
</gene>
<dbReference type="EMBL" id="KE344580">
    <property type="protein sequence ID" value="EXB68729.1"/>
    <property type="molecule type" value="Genomic_DNA"/>
</dbReference>
<evidence type="ECO:0000313" key="2">
    <source>
        <dbReference type="Proteomes" id="UP000030645"/>
    </source>
</evidence>
<evidence type="ECO:0008006" key="3">
    <source>
        <dbReference type="Google" id="ProtNLM"/>
    </source>
</evidence>
<dbReference type="PROSITE" id="PS00141">
    <property type="entry name" value="ASP_PROTEASE"/>
    <property type="match status" value="1"/>
</dbReference>
<dbReference type="SUPFAM" id="SSF50630">
    <property type="entry name" value="Acid proteases"/>
    <property type="match status" value="1"/>
</dbReference>
<dbReference type="GO" id="GO:0006508">
    <property type="term" value="P:proteolysis"/>
    <property type="evidence" value="ECO:0007669"/>
    <property type="project" value="InterPro"/>
</dbReference>
<reference evidence="2" key="1">
    <citation type="submission" date="2013-01" db="EMBL/GenBank/DDBJ databases">
        <title>Draft Genome Sequence of a Mulberry Tree, Morus notabilis C.K. Schneid.</title>
        <authorList>
            <person name="He N."/>
            <person name="Zhao S."/>
        </authorList>
    </citation>
    <scope>NUCLEOTIDE SEQUENCE</scope>
</reference>
<proteinExistence type="predicted"/>
<dbReference type="Pfam" id="PF13650">
    <property type="entry name" value="Asp_protease_2"/>
    <property type="match status" value="1"/>
</dbReference>
<evidence type="ECO:0000313" key="1">
    <source>
        <dbReference type="EMBL" id="EXB68729.1"/>
    </source>
</evidence>
<dbReference type="eggNOG" id="ENOG502R24E">
    <property type="taxonomic scope" value="Eukaryota"/>
</dbReference>
<dbReference type="Proteomes" id="UP000030645">
    <property type="component" value="Unassembled WGS sequence"/>
</dbReference>
<keyword evidence="2" id="KW-1185">Reference proteome</keyword>
<organism evidence="1 2">
    <name type="scientific">Morus notabilis</name>
    <dbReference type="NCBI Taxonomy" id="981085"/>
    <lineage>
        <taxon>Eukaryota</taxon>
        <taxon>Viridiplantae</taxon>
        <taxon>Streptophyta</taxon>
        <taxon>Embryophyta</taxon>
        <taxon>Tracheophyta</taxon>
        <taxon>Spermatophyta</taxon>
        <taxon>Magnoliopsida</taxon>
        <taxon>eudicotyledons</taxon>
        <taxon>Gunneridae</taxon>
        <taxon>Pentapetalae</taxon>
        <taxon>rosids</taxon>
        <taxon>fabids</taxon>
        <taxon>Rosales</taxon>
        <taxon>Moraceae</taxon>
        <taxon>Moreae</taxon>
        <taxon>Morus</taxon>
    </lineage>
</organism>
<dbReference type="Gene3D" id="2.40.70.10">
    <property type="entry name" value="Acid Proteases"/>
    <property type="match status" value="1"/>
</dbReference>
<name>W9RTB5_9ROSA</name>
<dbReference type="InterPro" id="IPR021109">
    <property type="entry name" value="Peptidase_aspartic_dom_sf"/>
</dbReference>
<dbReference type="AlphaFoldDB" id="W9RTB5"/>
<dbReference type="PANTHER" id="PTHR33240:SF15">
    <property type="entry name" value="GAG-PRO-LIKE PROTEIN"/>
    <property type="match status" value="1"/>
</dbReference>
<protein>
    <recommendedName>
        <fullName evidence="3">Peptidase A2 domain-containing protein</fullName>
    </recommendedName>
</protein>